<reference evidence="6 7" key="1">
    <citation type="submission" date="2023-08" db="EMBL/GenBank/DDBJ databases">
        <title>Black Yeasts Isolated from many extreme environments.</title>
        <authorList>
            <person name="Coleine C."/>
            <person name="Stajich J.E."/>
            <person name="Selbmann L."/>
        </authorList>
    </citation>
    <scope>NUCLEOTIDE SEQUENCE [LARGE SCALE GENOMIC DNA]</scope>
    <source>
        <strain evidence="6 7">CCFEE 5885</strain>
    </source>
</reference>
<dbReference type="InterPro" id="IPR028160">
    <property type="entry name" value="Slx9-like"/>
</dbReference>
<dbReference type="Proteomes" id="UP001345013">
    <property type="component" value="Unassembled WGS sequence"/>
</dbReference>
<feature type="region of interest" description="Disordered" evidence="5">
    <location>
        <begin position="1"/>
        <end position="130"/>
    </location>
</feature>
<evidence type="ECO:0000256" key="5">
    <source>
        <dbReference type="SAM" id="MobiDB-lite"/>
    </source>
</evidence>
<sequence>MAPLRPLPGKAAQPAKSILKQKEGSRSAPTKSDSLFATNKKDKRRIKHAQLMSKVSKSTTQKSRRRRPNKKLVTTLDSLADALPDDGQSSGSEKEAAGSSAVDQVNVIRRKSMKSRPGAMKRKQKLDNDERDRFAKNLAQMAVPTSGSGSGSGSGSATSAEKLRALRGFISQTLEKRPQVAGVSG</sequence>
<evidence type="ECO:0000256" key="1">
    <source>
        <dbReference type="ARBA" id="ARBA00004604"/>
    </source>
</evidence>
<gene>
    <name evidence="6" type="ORF">LTR24_002035</name>
</gene>
<dbReference type="EMBL" id="JAVRRG010000016">
    <property type="protein sequence ID" value="KAK5097779.1"/>
    <property type="molecule type" value="Genomic_DNA"/>
</dbReference>
<comment type="similarity">
    <text evidence="2">Belongs to the SLX9 family.</text>
</comment>
<feature type="compositionally biased region" description="Polar residues" evidence="5">
    <location>
        <begin position="27"/>
        <end position="37"/>
    </location>
</feature>
<accession>A0ABR0KIY4</accession>
<comment type="caution">
    <text evidence="6">The sequence shown here is derived from an EMBL/GenBank/DDBJ whole genome shotgun (WGS) entry which is preliminary data.</text>
</comment>
<dbReference type="Pfam" id="PF15341">
    <property type="entry name" value="SLX9"/>
    <property type="match status" value="1"/>
</dbReference>
<evidence type="ECO:0000256" key="4">
    <source>
        <dbReference type="ARBA" id="ARBA00023242"/>
    </source>
</evidence>
<keyword evidence="7" id="KW-1185">Reference proteome</keyword>
<comment type="subcellular location">
    <subcellularLocation>
        <location evidence="1">Nucleus</location>
        <location evidence="1">Nucleolus</location>
    </subcellularLocation>
</comment>
<proteinExistence type="inferred from homology"/>
<evidence type="ECO:0000256" key="2">
    <source>
        <dbReference type="ARBA" id="ARBA00011022"/>
    </source>
</evidence>
<evidence type="ECO:0000313" key="7">
    <source>
        <dbReference type="Proteomes" id="UP001345013"/>
    </source>
</evidence>
<name>A0ABR0KIY4_9EURO</name>
<feature type="region of interest" description="Disordered" evidence="5">
    <location>
        <begin position="141"/>
        <end position="160"/>
    </location>
</feature>
<feature type="compositionally biased region" description="Basic residues" evidence="5">
    <location>
        <begin position="108"/>
        <end position="124"/>
    </location>
</feature>
<organism evidence="6 7">
    <name type="scientific">Lithohypha guttulata</name>
    <dbReference type="NCBI Taxonomy" id="1690604"/>
    <lineage>
        <taxon>Eukaryota</taxon>
        <taxon>Fungi</taxon>
        <taxon>Dikarya</taxon>
        <taxon>Ascomycota</taxon>
        <taxon>Pezizomycotina</taxon>
        <taxon>Eurotiomycetes</taxon>
        <taxon>Chaetothyriomycetidae</taxon>
        <taxon>Chaetothyriales</taxon>
        <taxon>Trichomeriaceae</taxon>
        <taxon>Lithohypha</taxon>
    </lineage>
</organism>
<evidence type="ECO:0000256" key="3">
    <source>
        <dbReference type="ARBA" id="ARBA00021321"/>
    </source>
</evidence>
<keyword evidence="4" id="KW-0539">Nucleus</keyword>
<protein>
    <recommendedName>
        <fullName evidence="3">Ribosome biogenesis protein SLX9</fullName>
    </recommendedName>
</protein>
<evidence type="ECO:0000313" key="6">
    <source>
        <dbReference type="EMBL" id="KAK5097779.1"/>
    </source>
</evidence>